<organism evidence="2 3">
    <name type="scientific">Pseudoalteromonas aurantia 208</name>
    <dbReference type="NCBI Taxonomy" id="1314867"/>
    <lineage>
        <taxon>Bacteria</taxon>
        <taxon>Pseudomonadati</taxon>
        <taxon>Pseudomonadota</taxon>
        <taxon>Gammaproteobacteria</taxon>
        <taxon>Alteromonadales</taxon>
        <taxon>Pseudoalteromonadaceae</taxon>
        <taxon>Pseudoalteromonas</taxon>
    </lineage>
</organism>
<evidence type="ECO:0000313" key="3">
    <source>
        <dbReference type="Proteomes" id="UP000615755"/>
    </source>
</evidence>
<feature type="transmembrane region" description="Helical" evidence="1">
    <location>
        <begin position="110"/>
        <end position="128"/>
    </location>
</feature>
<keyword evidence="1" id="KW-0812">Transmembrane</keyword>
<dbReference type="EMBL" id="AQGV01000012">
    <property type="protein sequence ID" value="MBE0368256.1"/>
    <property type="molecule type" value="Genomic_DNA"/>
</dbReference>
<feature type="transmembrane region" description="Helical" evidence="1">
    <location>
        <begin position="140"/>
        <end position="158"/>
    </location>
</feature>
<dbReference type="RefSeq" id="WP_192507559.1">
    <property type="nucleotide sequence ID" value="NZ_AQGV01000012.1"/>
</dbReference>
<comment type="caution">
    <text evidence="2">The sequence shown here is derived from an EMBL/GenBank/DDBJ whole genome shotgun (WGS) entry which is preliminary data.</text>
</comment>
<keyword evidence="1" id="KW-1133">Transmembrane helix</keyword>
<name>A0ABR9EBA1_9GAMM</name>
<gene>
    <name evidence="2" type="ORF">PAUR_a1819</name>
</gene>
<evidence type="ECO:0000313" key="2">
    <source>
        <dbReference type="EMBL" id="MBE0368256.1"/>
    </source>
</evidence>
<reference evidence="2 3" key="1">
    <citation type="submission" date="2015-03" db="EMBL/GenBank/DDBJ databases">
        <title>Genome sequence of Pseudoalteromonas aurantia.</title>
        <authorList>
            <person name="Xie B.-B."/>
            <person name="Rong J.-C."/>
            <person name="Qin Q.-L."/>
            <person name="Zhang Y.-Z."/>
        </authorList>
    </citation>
    <scope>NUCLEOTIDE SEQUENCE [LARGE SCALE GENOMIC DNA]</scope>
    <source>
        <strain evidence="2 3">208</strain>
    </source>
</reference>
<sequence>MDPITIALGIAKLTGLDDKIGRWIGGDNGADVATKLVDMAQTLTGVQDTETVIDKMSKSTELQYQFRTALLNKEQHLEEIAFKNVNSARDMQKTALEQDDNESKRFIYKFSWFWAVSSSLYIAAVTFIEIPAGSERFADTALGFILATALGGMFNFFYGSSQGSKHKTNSLLSKFK</sequence>
<protein>
    <recommendedName>
        <fullName evidence="4">TMhelix containing protein</fullName>
    </recommendedName>
</protein>
<evidence type="ECO:0000256" key="1">
    <source>
        <dbReference type="SAM" id="Phobius"/>
    </source>
</evidence>
<keyword evidence="1" id="KW-0472">Membrane</keyword>
<dbReference type="Proteomes" id="UP000615755">
    <property type="component" value="Unassembled WGS sequence"/>
</dbReference>
<keyword evidence="3" id="KW-1185">Reference proteome</keyword>
<accession>A0ABR9EBA1</accession>
<evidence type="ECO:0008006" key="4">
    <source>
        <dbReference type="Google" id="ProtNLM"/>
    </source>
</evidence>
<proteinExistence type="predicted"/>